<evidence type="ECO:0000256" key="4">
    <source>
        <dbReference type="ARBA" id="ARBA00023098"/>
    </source>
</evidence>
<keyword evidence="3" id="KW-0378">Hydrolase</keyword>
<proteinExistence type="inferred from homology"/>
<keyword evidence="8" id="KW-1185">Reference proteome</keyword>
<comment type="similarity">
    <text evidence="1">Belongs to the H-rev107 family.</text>
</comment>
<gene>
    <name evidence="7" type="primary">LOC100557965</name>
</gene>
<accession>H9GFM8</accession>
<dbReference type="GO" id="GO:0070292">
    <property type="term" value="P:N-acylphosphatidylethanolamine metabolic process"/>
    <property type="evidence" value="ECO:0000318"/>
    <property type="project" value="GO_Central"/>
</dbReference>
<reference evidence="7" key="2">
    <citation type="submission" date="2025-08" db="UniProtKB">
        <authorList>
            <consortium name="Ensembl"/>
        </authorList>
    </citation>
    <scope>IDENTIFICATION</scope>
</reference>
<keyword evidence="2" id="KW-0808">Transferase</keyword>
<evidence type="ECO:0000313" key="7">
    <source>
        <dbReference type="Ensembl" id="ENSACAP00000009614.3"/>
    </source>
</evidence>
<evidence type="ECO:0000256" key="5">
    <source>
        <dbReference type="SAM" id="MobiDB-lite"/>
    </source>
</evidence>
<organism evidence="7 8">
    <name type="scientific">Anolis carolinensis</name>
    <name type="common">Green anole</name>
    <name type="synonym">American chameleon</name>
    <dbReference type="NCBI Taxonomy" id="28377"/>
    <lineage>
        <taxon>Eukaryota</taxon>
        <taxon>Metazoa</taxon>
        <taxon>Chordata</taxon>
        <taxon>Craniata</taxon>
        <taxon>Vertebrata</taxon>
        <taxon>Euteleostomi</taxon>
        <taxon>Lepidosauria</taxon>
        <taxon>Squamata</taxon>
        <taxon>Bifurcata</taxon>
        <taxon>Unidentata</taxon>
        <taxon>Episquamata</taxon>
        <taxon>Toxicofera</taxon>
        <taxon>Iguania</taxon>
        <taxon>Dactyloidae</taxon>
        <taxon>Anolis</taxon>
    </lineage>
</organism>
<dbReference type="PROSITE" id="PS51934">
    <property type="entry name" value="LRAT"/>
    <property type="match status" value="1"/>
</dbReference>
<feature type="domain" description="LRAT" evidence="6">
    <location>
        <begin position="26"/>
        <end position="139"/>
    </location>
</feature>
<dbReference type="InterPro" id="IPR007053">
    <property type="entry name" value="LRAT_dom"/>
</dbReference>
<dbReference type="HOGENOM" id="CLU_109418_1_1_1"/>
<dbReference type="RefSeq" id="XP_003223955.1">
    <property type="nucleotide sequence ID" value="XM_003223907.4"/>
</dbReference>
<evidence type="ECO:0000256" key="2">
    <source>
        <dbReference type="ARBA" id="ARBA00022679"/>
    </source>
</evidence>
<dbReference type="AlphaFoldDB" id="H9GFM8"/>
<dbReference type="InterPro" id="IPR051496">
    <property type="entry name" value="H-rev107_PLA/AT"/>
</dbReference>
<evidence type="ECO:0000259" key="6">
    <source>
        <dbReference type="PROSITE" id="PS51934"/>
    </source>
</evidence>
<sequence>MDAATTEDYTEYSSSEEKQVPDGGDLVEFNRGLYKHYGVAVDSKHVVHLTSRDPGPFGYNFSCNGPKAEVKKDRISQVAWRNRYRVLKKHEQTKDCRDTEVIVRDAEDMVGRKTNYNLLDKNCEHFARNMVFGEPRCKQVPKVPDGVKLTGVLAAGLVAGFALFKII</sequence>
<reference evidence="7" key="3">
    <citation type="submission" date="2025-09" db="UniProtKB">
        <authorList>
            <consortium name="Ensembl"/>
        </authorList>
    </citation>
    <scope>IDENTIFICATION</scope>
</reference>
<feature type="region of interest" description="Disordered" evidence="5">
    <location>
        <begin position="1"/>
        <end position="24"/>
    </location>
</feature>
<dbReference type="PANTHER" id="PTHR13943">
    <property type="entry name" value="HRAS-LIKE SUPPRESSOR - RELATED"/>
    <property type="match status" value="1"/>
</dbReference>
<evidence type="ECO:0000256" key="1">
    <source>
        <dbReference type="ARBA" id="ARBA00007824"/>
    </source>
</evidence>
<evidence type="ECO:0000256" key="3">
    <source>
        <dbReference type="ARBA" id="ARBA00022801"/>
    </source>
</evidence>
<dbReference type="OrthoDB" id="421951at2759"/>
<dbReference type="GO" id="GO:0016410">
    <property type="term" value="F:N-acyltransferase activity"/>
    <property type="evidence" value="ECO:0000318"/>
    <property type="project" value="GO_Central"/>
</dbReference>
<keyword evidence="4" id="KW-0443">Lipid metabolism</keyword>
<dbReference type="Gene3D" id="3.90.1720.10">
    <property type="entry name" value="endopeptidase domain like (from Nostoc punctiforme)"/>
    <property type="match status" value="1"/>
</dbReference>
<dbReference type="InParanoid" id="H9GFM8"/>
<dbReference type="Ensembl" id="ENSACAT00000009811.4">
    <property type="protein sequence ID" value="ENSACAP00000009614.3"/>
    <property type="gene ID" value="ENSACAG00000009824.4"/>
</dbReference>
<protein>
    <recommendedName>
        <fullName evidence="6">LRAT domain-containing protein</fullName>
    </recommendedName>
</protein>
<dbReference type="GO" id="GO:0004623">
    <property type="term" value="F:phospholipase A2 activity"/>
    <property type="evidence" value="ECO:0000318"/>
    <property type="project" value="GO_Central"/>
</dbReference>
<dbReference type="Bgee" id="ENSACAG00000009824">
    <property type="expression patterns" value="Expressed in heart and 6 other cell types or tissues"/>
</dbReference>
<name>H9GFM8_ANOCA</name>
<dbReference type="PANTHER" id="PTHR13943:SF31">
    <property type="entry name" value="PHOSPHOLIPASE A AND ACYLTRANSFERASE 3"/>
    <property type="match status" value="1"/>
</dbReference>
<reference evidence="7" key="1">
    <citation type="submission" date="2009-12" db="EMBL/GenBank/DDBJ databases">
        <title>The Genome Sequence of Anolis carolinensis (Green Anole Lizard).</title>
        <authorList>
            <consortium name="The Genome Sequencing Platform"/>
            <person name="Di Palma F."/>
            <person name="Alfoldi J."/>
            <person name="Heiman D."/>
            <person name="Young S."/>
            <person name="Grabherr M."/>
            <person name="Johnson J."/>
            <person name="Lander E.S."/>
            <person name="Lindblad-Toh K."/>
        </authorList>
    </citation>
    <scope>NUCLEOTIDE SEQUENCE [LARGE SCALE GENOMIC DNA]</scope>
    <source>
        <strain evidence="7">JBL SC #1</strain>
    </source>
</reference>
<dbReference type="KEGG" id="acs:100557965"/>
<dbReference type="GO" id="GO:0005737">
    <property type="term" value="C:cytoplasm"/>
    <property type="evidence" value="ECO:0000318"/>
    <property type="project" value="GO_Central"/>
</dbReference>
<dbReference type="GO" id="GO:0008970">
    <property type="term" value="F:phospholipase A1 activity"/>
    <property type="evidence" value="ECO:0000318"/>
    <property type="project" value="GO_Central"/>
</dbReference>
<evidence type="ECO:0000313" key="8">
    <source>
        <dbReference type="Proteomes" id="UP000001646"/>
    </source>
</evidence>
<dbReference type="Proteomes" id="UP000001646">
    <property type="component" value="Unplaced"/>
</dbReference>
<dbReference type="Pfam" id="PF04970">
    <property type="entry name" value="LRAT"/>
    <property type="match status" value="1"/>
</dbReference>
<dbReference type="GeneTree" id="ENSGT00940000162660"/>
<dbReference type="GeneID" id="100557965"/>